<protein>
    <recommendedName>
        <fullName evidence="7">Photosystem II reaction center protein Psb30</fullName>
    </recommendedName>
    <alternativeName>
        <fullName evidence="7">Photosystem II reaction center protein Ycf12</fullName>
    </alternativeName>
</protein>
<reference evidence="8" key="1">
    <citation type="submission" date="2020-11" db="EMBL/GenBank/DDBJ databases">
        <authorList>
            <person name="Konstantinou D."/>
            <person name="Gkelis S."/>
            <person name="Popin R."/>
            <person name="Fewer D."/>
            <person name="Sivonen K."/>
        </authorList>
    </citation>
    <scope>NUCLEOTIDE SEQUENCE</scope>
    <source>
        <strain evidence="8">TAU-MAC 1115</strain>
    </source>
</reference>
<comment type="subunit">
    <text evidence="7">PSII is composed of 1 copy each of membrane proteins PsbA, PsbB, PsbC, PsbD, PsbE, PsbF, PsbH, PsbI, PsbJ, PsbK, PsbL, PsbM, PsbT, PsbX, PsbY, PsbZ, Psb30/Ycf12, peripheral proteins PsbO, CyanoQ (PsbQ), PsbU, PsbV and a large number of cofactors. It forms dimeric complexes.</text>
</comment>
<dbReference type="HAMAP" id="MF_01329">
    <property type="entry name" value="PSII_Psb30_Ycf12"/>
    <property type="match status" value="1"/>
</dbReference>
<dbReference type="Proteomes" id="UP000717364">
    <property type="component" value="Unassembled WGS sequence"/>
</dbReference>
<evidence type="ECO:0000313" key="9">
    <source>
        <dbReference type="Proteomes" id="UP000717364"/>
    </source>
</evidence>
<keyword evidence="6 7" id="KW-0604">Photosystem II</keyword>
<organism evidence="8 9">
    <name type="scientific">Leptothoe spongobia TAU-MAC 1115</name>
    <dbReference type="NCBI Taxonomy" id="1967444"/>
    <lineage>
        <taxon>Bacteria</taxon>
        <taxon>Bacillati</taxon>
        <taxon>Cyanobacteriota</taxon>
        <taxon>Cyanophyceae</taxon>
        <taxon>Nodosilineales</taxon>
        <taxon>Cymatolegaceae</taxon>
        <taxon>Leptothoe</taxon>
        <taxon>Leptothoe spongobia</taxon>
    </lineage>
</organism>
<dbReference type="EMBL" id="JADOES010000008">
    <property type="protein sequence ID" value="MBT9314963.1"/>
    <property type="molecule type" value="Genomic_DNA"/>
</dbReference>
<reference evidence="8" key="2">
    <citation type="journal article" date="2021" name="Mar. Drugs">
        <title>Genome Reduction and Secondary Metabolism of the Marine Sponge-Associated Cyanobacterium Leptothoe.</title>
        <authorList>
            <person name="Konstantinou D."/>
            <person name="Popin R.V."/>
            <person name="Fewer D.P."/>
            <person name="Sivonen K."/>
            <person name="Gkelis S."/>
        </authorList>
    </citation>
    <scope>NUCLEOTIDE SEQUENCE</scope>
    <source>
        <strain evidence="8">TAU-MAC 1115</strain>
    </source>
</reference>
<comment type="similarity">
    <text evidence="7">Belongs to the Psb30/Ycf12 family.</text>
</comment>
<comment type="function">
    <text evidence="7">A core subunit of photosystem II (PSII), probably helps stabilize the reaction center.</text>
</comment>
<evidence type="ECO:0000256" key="6">
    <source>
        <dbReference type="ARBA" id="ARBA00023276"/>
    </source>
</evidence>
<evidence type="ECO:0000256" key="5">
    <source>
        <dbReference type="ARBA" id="ARBA00023136"/>
    </source>
</evidence>
<comment type="subcellular location">
    <subcellularLocation>
        <location evidence="7">Cellular thylakoid membrane</location>
        <topology evidence="7">Single-pass membrane protein</topology>
    </subcellularLocation>
    <subcellularLocation>
        <location evidence="1">Membrane</location>
        <topology evidence="1">Single-pass membrane protein</topology>
    </subcellularLocation>
</comment>
<evidence type="ECO:0000256" key="7">
    <source>
        <dbReference type="HAMAP-Rule" id="MF_01329"/>
    </source>
</evidence>
<keyword evidence="2 7" id="KW-0602">Photosynthesis</keyword>
<keyword evidence="7" id="KW-0793">Thylakoid</keyword>
<keyword evidence="4 7" id="KW-1133">Transmembrane helix</keyword>
<evidence type="ECO:0000256" key="1">
    <source>
        <dbReference type="ARBA" id="ARBA00004167"/>
    </source>
</evidence>
<evidence type="ECO:0000313" key="8">
    <source>
        <dbReference type="EMBL" id="MBT9314963.1"/>
    </source>
</evidence>
<evidence type="ECO:0000256" key="2">
    <source>
        <dbReference type="ARBA" id="ARBA00022531"/>
    </source>
</evidence>
<evidence type="ECO:0000256" key="4">
    <source>
        <dbReference type="ARBA" id="ARBA00022989"/>
    </source>
</evidence>
<comment type="caution">
    <text evidence="8">The sequence shown here is derived from an EMBL/GenBank/DDBJ whole genome shotgun (WGS) entry which is preliminary data.</text>
</comment>
<keyword evidence="9" id="KW-1185">Reference proteome</keyword>
<gene>
    <name evidence="7" type="primary">psb30</name>
    <name evidence="7" type="synonym">ycf12</name>
    <name evidence="8" type="ORF">IXB50_05960</name>
</gene>
<dbReference type="GO" id="GO:0015979">
    <property type="term" value="P:photosynthesis"/>
    <property type="evidence" value="ECO:0007669"/>
    <property type="project" value="UniProtKB-KW"/>
</dbReference>
<dbReference type="InterPro" id="IPR010284">
    <property type="entry name" value="PSII_Ycf12_core-subunit"/>
</dbReference>
<feature type="transmembrane region" description="Helical" evidence="7">
    <location>
        <begin position="15"/>
        <end position="40"/>
    </location>
</feature>
<accession>A0A947DDE2</accession>
<dbReference type="AlphaFoldDB" id="A0A947DDE2"/>
<keyword evidence="3 7" id="KW-0812">Transmembrane</keyword>
<proteinExistence type="inferred from homology"/>
<keyword evidence="5 7" id="KW-0472">Membrane</keyword>
<name>A0A947DDE2_9CYAN</name>
<evidence type="ECO:0000256" key="3">
    <source>
        <dbReference type="ARBA" id="ARBA00022692"/>
    </source>
</evidence>
<dbReference type="GO" id="GO:0031676">
    <property type="term" value="C:plasma membrane-derived thylakoid membrane"/>
    <property type="evidence" value="ECO:0007669"/>
    <property type="project" value="UniProtKB-SubCell"/>
</dbReference>
<dbReference type="GO" id="GO:0009523">
    <property type="term" value="C:photosystem II"/>
    <property type="evidence" value="ECO:0007669"/>
    <property type="project" value="UniProtKB-KW"/>
</dbReference>
<dbReference type="RefSeq" id="WP_215608035.1">
    <property type="nucleotide sequence ID" value="NZ_JADOES010000008.1"/>
</dbReference>
<dbReference type="NCBIfam" id="NF010239">
    <property type="entry name" value="PRK13686.1"/>
    <property type="match status" value="1"/>
</dbReference>
<sequence length="45" mass="4717">MALLGFLDFLGNINFLVIAQLTVLAMVVISGPAIVFLLVARGGDL</sequence>
<dbReference type="Pfam" id="PF05969">
    <property type="entry name" value="PSII_Ycf12"/>
    <property type="match status" value="1"/>
</dbReference>